<dbReference type="InterPro" id="IPR051474">
    <property type="entry name" value="Anti-sigma-K/W_factor"/>
</dbReference>
<keyword evidence="6" id="KW-0805">Transcription regulation</keyword>
<evidence type="ECO:0000256" key="10">
    <source>
        <dbReference type="ARBA" id="ARBA00030803"/>
    </source>
</evidence>
<evidence type="ECO:0000256" key="5">
    <source>
        <dbReference type="ARBA" id="ARBA00022989"/>
    </source>
</evidence>
<feature type="domain" description="Anti-sigma-K factor RskA N-terminal" evidence="13">
    <location>
        <begin position="11"/>
        <end position="36"/>
    </location>
</feature>
<keyword evidence="3" id="KW-1003">Cell membrane</keyword>
<feature type="domain" description="Anti-sigma K factor RskA C-terminal" evidence="12">
    <location>
        <begin position="92"/>
        <end position="233"/>
    </location>
</feature>
<evidence type="ECO:0000313" key="15">
    <source>
        <dbReference type="Proteomes" id="UP001500967"/>
    </source>
</evidence>
<dbReference type="RefSeq" id="WP_344651219.1">
    <property type="nucleotide sequence ID" value="NZ_BAAAGX010000018.1"/>
</dbReference>
<dbReference type="Proteomes" id="UP001500967">
    <property type="component" value="Unassembled WGS sequence"/>
</dbReference>
<evidence type="ECO:0000256" key="1">
    <source>
        <dbReference type="ARBA" id="ARBA00004167"/>
    </source>
</evidence>
<name>A0ABP3EAL6_9ACTN</name>
<proteinExistence type="predicted"/>
<gene>
    <name evidence="14" type="ORF">GCM10009539_48770</name>
</gene>
<dbReference type="EMBL" id="BAAAGX010000018">
    <property type="protein sequence ID" value="GAA0257629.1"/>
    <property type="molecule type" value="Genomic_DNA"/>
</dbReference>
<evidence type="ECO:0000256" key="4">
    <source>
        <dbReference type="ARBA" id="ARBA00022692"/>
    </source>
</evidence>
<feature type="region of interest" description="Disordered" evidence="11">
    <location>
        <begin position="220"/>
        <end position="242"/>
    </location>
</feature>
<dbReference type="Gene3D" id="1.10.10.1320">
    <property type="entry name" value="Anti-sigma factor, zinc-finger domain"/>
    <property type="match status" value="1"/>
</dbReference>
<comment type="subcellular location">
    <subcellularLocation>
        <location evidence="2">Cell membrane</location>
    </subcellularLocation>
    <subcellularLocation>
        <location evidence="1">Membrane</location>
        <topology evidence="1">Single-pass membrane protein</topology>
    </subcellularLocation>
</comment>
<keyword evidence="4" id="KW-0812">Transmembrane</keyword>
<protein>
    <recommendedName>
        <fullName evidence="10">Regulator of SigK</fullName>
    </recommendedName>
    <alternativeName>
        <fullName evidence="9">Sigma-K anti-sigma factor RskA</fullName>
    </alternativeName>
</protein>
<reference evidence="15" key="1">
    <citation type="journal article" date="2019" name="Int. J. Syst. Evol. Microbiol.">
        <title>The Global Catalogue of Microorganisms (GCM) 10K type strain sequencing project: providing services to taxonomists for standard genome sequencing and annotation.</title>
        <authorList>
            <consortium name="The Broad Institute Genomics Platform"/>
            <consortium name="The Broad Institute Genome Sequencing Center for Infectious Disease"/>
            <person name="Wu L."/>
            <person name="Ma J."/>
        </authorList>
    </citation>
    <scope>NUCLEOTIDE SEQUENCE [LARGE SCALE GENOMIC DNA]</scope>
    <source>
        <strain evidence="15">JCM 10425</strain>
    </source>
</reference>
<evidence type="ECO:0000256" key="3">
    <source>
        <dbReference type="ARBA" id="ARBA00022475"/>
    </source>
</evidence>
<dbReference type="PANTHER" id="PTHR37461:SF1">
    <property type="entry name" value="ANTI-SIGMA-K FACTOR RSKA"/>
    <property type="match status" value="1"/>
</dbReference>
<accession>A0ABP3EAL6</accession>
<dbReference type="Pfam" id="PF10099">
    <property type="entry name" value="RskA_C"/>
    <property type="match status" value="1"/>
</dbReference>
<keyword evidence="5" id="KW-1133">Transmembrane helix</keyword>
<evidence type="ECO:0000256" key="6">
    <source>
        <dbReference type="ARBA" id="ARBA00023015"/>
    </source>
</evidence>
<keyword evidence="7" id="KW-0472">Membrane</keyword>
<evidence type="ECO:0000259" key="12">
    <source>
        <dbReference type="Pfam" id="PF10099"/>
    </source>
</evidence>
<evidence type="ECO:0000256" key="7">
    <source>
        <dbReference type="ARBA" id="ARBA00023136"/>
    </source>
</evidence>
<evidence type="ECO:0000256" key="9">
    <source>
        <dbReference type="ARBA" id="ARBA00029829"/>
    </source>
</evidence>
<evidence type="ECO:0000256" key="11">
    <source>
        <dbReference type="SAM" id="MobiDB-lite"/>
    </source>
</evidence>
<dbReference type="InterPro" id="IPR053877">
    <property type="entry name" value="RskA_N"/>
</dbReference>
<keyword evidence="15" id="KW-1185">Reference proteome</keyword>
<evidence type="ECO:0000256" key="2">
    <source>
        <dbReference type="ARBA" id="ARBA00004236"/>
    </source>
</evidence>
<dbReference type="Pfam" id="PF22618">
    <property type="entry name" value="RskA_N"/>
    <property type="match status" value="1"/>
</dbReference>
<organism evidence="14 15">
    <name type="scientific">Cryptosporangium japonicum</name>
    <dbReference type="NCBI Taxonomy" id="80872"/>
    <lineage>
        <taxon>Bacteria</taxon>
        <taxon>Bacillati</taxon>
        <taxon>Actinomycetota</taxon>
        <taxon>Actinomycetes</taxon>
        <taxon>Cryptosporangiales</taxon>
        <taxon>Cryptosporangiaceae</taxon>
        <taxon>Cryptosporangium</taxon>
    </lineage>
</organism>
<evidence type="ECO:0000256" key="8">
    <source>
        <dbReference type="ARBA" id="ARBA00023163"/>
    </source>
</evidence>
<dbReference type="InterPro" id="IPR041916">
    <property type="entry name" value="Anti_sigma_zinc_sf"/>
</dbReference>
<sequence>MNDHPELLNGAYALDALDDTERAAVERHLRTCPTCATEVAGFAEAAARLGGASAVAPPPELRNRVLAAARATRQTPSRVAGLRPPRGRRLAAVAAAVAVLAGAIGTTWWVQETRVGDERARVVAAQEESARMRAVLAAPDATLRVSPDAPAGRFTAVYSASQGAAVLTFDGLGAVPSGKTYQLWRVSGGVARNLSVLPPDARSGSRVVENLSPGDQLAVSVENEGGAPQPTSPYASVTMGRA</sequence>
<evidence type="ECO:0000259" key="13">
    <source>
        <dbReference type="Pfam" id="PF22618"/>
    </source>
</evidence>
<keyword evidence="8" id="KW-0804">Transcription</keyword>
<evidence type="ECO:0000313" key="14">
    <source>
        <dbReference type="EMBL" id="GAA0257629.1"/>
    </source>
</evidence>
<dbReference type="PANTHER" id="PTHR37461">
    <property type="entry name" value="ANTI-SIGMA-K FACTOR RSKA"/>
    <property type="match status" value="1"/>
</dbReference>
<dbReference type="InterPro" id="IPR018764">
    <property type="entry name" value="RskA_C"/>
</dbReference>
<comment type="caution">
    <text evidence="14">The sequence shown here is derived from an EMBL/GenBank/DDBJ whole genome shotgun (WGS) entry which is preliminary data.</text>
</comment>